<dbReference type="STRING" id="553973.CLOHYLEM_06640"/>
<reference evidence="1" key="1">
    <citation type="submission" date="2009-02" db="EMBL/GenBank/DDBJ databases">
        <authorList>
            <person name="Fulton L."/>
            <person name="Clifton S."/>
            <person name="Fulton B."/>
            <person name="Xu J."/>
            <person name="Minx P."/>
            <person name="Pepin K.H."/>
            <person name="Johnson M."/>
            <person name="Bhonagiri V."/>
            <person name="Nash W.E."/>
            <person name="Mardis E.R."/>
            <person name="Wilson R.K."/>
        </authorList>
    </citation>
    <scope>NUCLEOTIDE SEQUENCE [LARGE SCALE GENOMIC DNA]</scope>
    <source>
        <strain evidence="1">DSM 15053</strain>
    </source>
</reference>
<organism evidence="1 2">
    <name type="scientific">[Clostridium] hylemonae DSM 15053</name>
    <dbReference type="NCBI Taxonomy" id="553973"/>
    <lineage>
        <taxon>Bacteria</taxon>
        <taxon>Bacillati</taxon>
        <taxon>Bacillota</taxon>
        <taxon>Clostridia</taxon>
        <taxon>Lachnospirales</taxon>
        <taxon>Lachnospiraceae</taxon>
    </lineage>
</organism>
<name>C0C3H8_9FIRM</name>
<dbReference type="EMBL" id="ABYI02000028">
    <property type="protein sequence ID" value="EEG73354.1"/>
    <property type="molecule type" value="Genomic_DNA"/>
</dbReference>
<proteinExistence type="predicted"/>
<sequence>MVKYKHPADIHMEGWEMRVIYENKLKDYMNRKNLNTILIEAYAPSS</sequence>
<evidence type="ECO:0000313" key="1">
    <source>
        <dbReference type="EMBL" id="EEG73354.1"/>
    </source>
</evidence>
<reference evidence="1" key="2">
    <citation type="submission" date="2013-06" db="EMBL/GenBank/DDBJ databases">
        <title>Draft genome sequence of Clostridium hylemonae (DSM 15053).</title>
        <authorList>
            <person name="Sudarsanam P."/>
            <person name="Ley R."/>
            <person name="Guruge J."/>
            <person name="Turnbaugh P.J."/>
            <person name="Mahowald M."/>
            <person name="Liep D."/>
            <person name="Gordon J."/>
        </authorList>
    </citation>
    <scope>NUCLEOTIDE SEQUENCE</scope>
    <source>
        <strain evidence="1">DSM 15053</strain>
    </source>
</reference>
<dbReference type="Proteomes" id="UP000004893">
    <property type="component" value="Unassembled WGS sequence"/>
</dbReference>
<protein>
    <submittedName>
        <fullName evidence="1">Uncharacterized protein</fullName>
    </submittedName>
</protein>
<keyword evidence="2" id="KW-1185">Reference proteome</keyword>
<comment type="caution">
    <text evidence="1">The sequence shown here is derived from an EMBL/GenBank/DDBJ whole genome shotgun (WGS) entry which is preliminary data.</text>
</comment>
<evidence type="ECO:0000313" key="2">
    <source>
        <dbReference type="Proteomes" id="UP000004893"/>
    </source>
</evidence>
<dbReference type="AlphaFoldDB" id="C0C3H8"/>
<dbReference type="HOGENOM" id="CLU_3182059_0_0_9"/>
<gene>
    <name evidence="1" type="ORF">CLOHYLEM_06640</name>
</gene>
<accession>C0C3H8</accession>